<dbReference type="InterPro" id="IPR049492">
    <property type="entry name" value="BD-FAE-like_dom"/>
</dbReference>
<dbReference type="EC" id="3.1.1.-" evidence="3"/>
<dbReference type="GO" id="GO:0016787">
    <property type="term" value="F:hydrolase activity"/>
    <property type="evidence" value="ECO:0007669"/>
    <property type="project" value="UniProtKB-KW"/>
</dbReference>
<proteinExistence type="predicted"/>
<evidence type="ECO:0000256" key="1">
    <source>
        <dbReference type="ARBA" id="ARBA00022801"/>
    </source>
</evidence>
<dbReference type="RefSeq" id="WP_072629196.1">
    <property type="nucleotide sequence ID" value="NZ_MLCB01000043.1"/>
</dbReference>
<dbReference type="STRING" id="696762.PFRI_05130"/>
<accession>A0A1L9P1F5</accession>
<keyword evidence="1 3" id="KW-0378">Hydrolase</keyword>
<evidence type="ECO:0000313" key="4">
    <source>
        <dbReference type="Proteomes" id="UP000184514"/>
    </source>
</evidence>
<dbReference type="AlphaFoldDB" id="A0A1L9P1F5"/>
<dbReference type="PANTHER" id="PTHR48081">
    <property type="entry name" value="AB HYDROLASE SUPERFAMILY PROTEIN C4A8.06C"/>
    <property type="match status" value="1"/>
</dbReference>
<dbReference type="Proteomes" id="UP000184514">
    <property type="component" value="Unassembled WGS sequence"/>
</dbReference>
<keyword evidence="4" id="KW-1185">Reference proteome</keyword>
<gene>
    <name evidence="3" type="primary">aes</name>
    <name evidence="3" type="ORF">PFRI_05130</name>
</gene>
<evidence type="ECO:0000259" key="2">
    <source>
        <dbReference type="Pfam" id="PF20434"/>
    </source>
</evidence>
<dbReference type="OrthoDB" id="9771666at2"/>
<dbReference type="Pfam" id="PF20434">
    <property type="entry name" value="BD-FAE"/>
    <property type="match status" value="1"/>
</dbReference>
<feature type="domain" description="BD-FAE-like" evidence="2">
    <location>
        <begin position="68"/>
        <end position="169"/>
    </location>
</feature>
<organism evidence="3 4">
    <name type="scientific">Planktotalea frisia</name>
    <dbReference type="NCBI Taxonomy" id="696762"/>
    <lineage>
        <taxon>Bacteria</taxon>
        <taxon>Pseudomonadati</taxon>
        <taxon>Pseudomonadota</taxon>
        <taxon>Alphaproteobacteria</taxon>
        <taxon>Rhodobacterales</taxon>
        <taxon>Paracoccaceae</taxon>
        <taxon>Planktotalea</taxon>
    </lineage>
</organism>
<sequence>MTEGLGIPQWRSLNAQERALAYSPSKALPDGDLTPYIEAYAKDSAAIYAAHPNMQTLHYGDSPTQTIDLFVPDTTAPAPLVIYIHGGYWQALSKRDSTFAAQGFLDNGIAFAAVDYTLAPDASLIQIEEECVRAVQHLYEHEEHSKFDKSRIALCGSSAGAHLVAMTCINLPFEPKCAVLLSGIYDLEPLIGTYVNDPLHLNVETARHSSPIHHDLSRFPKALLAYGEIETDEFKRQSRAFAALLPDAECLEIPTRNHFDIVYDISNESALAARVFELVRTA</sequence>
<evidence type="ECO:0000313" key="3">
    <source>
        <dbReference type="EMBL" id="OJI95244.1"/>
    </source>
</evidence>
<reference evidence="3 4" key="1">
    <citation type="submission" date="2016-10" db="EMBL/GenBank/DDBJ databases">
        <title>Genome sequence of Planktotalea frisia SH6-1.</title>
        <authorList>
            <person name="Poehlein A."/>
            <person name="Bakenhus I."/>
            <person name="Voget S."/>
            <person name="Brinkhoff T."/>
            <person name="Simon M."/>
        </authorList>
    </citation>
    <scope>NUCLEOTIDE SEQUENCE [LARGE SCALE GENOMIC DNA]</scope>
    <source>
        <strain evidence="3 4">SH6-1</strain>
    </source>
</reference>
<comment type="caution">
    <text evidence="3">The sequence shown here is derived from an EMBL/GenBank/DDBJ whole genome shotgun (WGS) entry which is preliminary data.</text>
</comment>
<dbReference type="InterPro" id="IPR029058">
    <property type="entry name" value="AB_hydrolase_fold"/>
</dbReference>
<dbReference type="EMBL" id="MLCB01000043">
    <property type="protein sequence ID" value="OJI95244.1"/>
    <property type="molecule type" value="Genomic_DNA"/>
</dbReference>
<protein>
    <submittedName>
        <fullName evidence="3">Acetyl esterase</fullName>
        <ecNumber evidence="3">3.1.1.-</ecNumber>
    </submittedName>
</protein>
<dbReference type="SUPFAM" id="SSF53474">
    <property type="entry name" value="alpha/beta-Hydrolases"/>
    <property type="match status" value="1"/>
</dbReference>
<dbReference type="InterPro" id="IPR050300">
    <property type="entry name" value="GDXG_lipolytic_enzyme"/>
</dbReference>
<dbReference type="PANTHER" id="PTHR48081:SF33">
    <property type="entry name" value="KYNURENINE FORMAMIDASE"/>
    <property type="match status" value="1"/>
</dbReference>
<dbReference type="Gene3D" id="3.40.50.1820">
    <property type="entry name" value="alpha/beta hydrolase"/>
    <property type="match status" value="1"/>
</dbReference>
<name>A0A1L9P1F5_9RHOB</name>